<evidence type="ECO:0000313" key="2">
    <source>
        <dbReference type="Proteomes" id="UP000554482"/>
    </source>
</evidence>
<dbReference type="EMBL" id="JABWDY010022104">
    <property type="protein sequence ID" value="KAF5191948.1"/>
    <property type="molecule type" value="Genomic_DNA"/>
</dbReference>
<comment type="caution">
    <text evidence="1">The sequence shown here is derived from an EMBL/GenBank/DDBJ whole genome shotgun (WGS) entry which is preliminary data.</text>
</comment>
<dbReference type="AlphaFoldDB" id="A0A7J6W565"/>
<sequence>MEISRKQLTCVQCFSYSPLLVKQQTFDTFPPLHPAFKQDLIRAILYVDAISRSLKKKACSLSNRTLMPSFMFCMSGRLILFECYAESYALLLSQFGHQNPCEIRSRV</sequence>
<proteinExistence type="predicted"/>
<dbReference type="Proteomes" id="UP000554482">
    <property type="component" value="Unassembled WGS sequence"/>
</dbReference>
<accession>A0A7J6W565</accession>
<keyword evidence="2" id="KW-1185">Reference proteome</keyword>
<evidence type="ECO:0000313" key="1">
    <source>
        <dbReference type="EMBL" id="KAF5191948.1"/>
    </source>
</evidence>
<gene>
    <name evidence="1" type="ORF">FRX31_018465</name>
</gene>
<name>A0A7J6W565_THATH</name>
<protein>
    <submittedName>
        <fullName evidence="1">Uncharacterized protein</fullName>
    </submittedName>
</protein>
<organism evidence="1 2">
    <name type="scientific">Thalictrum thalictroides</name>
    <name type="common">Rue-anemone</name>
    <name type="synonym">Anemone thalictroides</name>
    <dbReference type="NCBI Taxonomy" id="46969"/>
    <lineage>
        <taxon>Eukaryota</taxon>
        <taxon>Viridiplantae</taxon>
        <taxon>Streptophyta</taxon>
        <taxon>Embryophyta</taxon>
        <taxon>Tracheophyta</taxon>
        <taxon>Spermatophyta</taxon>
        <taxon>Magnoliopsida</taxon>
        <taxon>Ranunculales</taxon>
        <taxon>Ranunculaceae</taxon>
        <taxon>Thalictroideae</taxon>
        <taxon>Thalictrum</taxon>
    </lineage>
</organism>
<reference evidence="1 2" key="1">
    <citation type="submission" date="2020-06" db="EMBL/GenBank/DDBJ databases">
        <title>Transcriptomic and genomic resources for Thalictrum thalictroides and T. hernandezii: Facilitating candidate gene discovery in an emerging model plant lineage.</title>
        <authorList>
            <person name="Arias T."/>
            <person name="Riano-Pachon D.M."/>
            <person name="Di Stilio V.S."/>
        </authorList>
    </citation>
    <scope>NUCLEOTIDE SEQUENCE [LARGE SCALE GENOMIC DNA]</scope>
    <source>
        <strain evidence="2">cv. WT478/WT964</strain>
        <tissue evidence="1">Leaves</tissue>
    </source>
</reference>